<evidence type="ECO:0000313" key="2">
    <source>
        <dbReference type="Proteomes" id="UP000230833"/>
    </source>
</evidence>
<dbReference type="AlphaFoldDB" id="A0A2H0RL02"/>
<accession>A0A2H0RL02</accession>
<dbReference type="PANTHER" id="PTHR40266:SF2">
    <property type="entry name" value="TOXIN HIGB-1"/>
    <property type="match status" value="1"/>
</dbReference>
<dbReference type="EMBL" id="PCYL01000002">
    <property type="protein sequence ID" value="PIR47231.1"/>
    <property type="molecule type" value="Genomic_DNA"/>
</dbReference>
<comment type="caution">
    <text evidence="1">The sequence shown here is derived from an EMBL/GenBank/DDBJ whole genome shotgun (WGS) entry which is preliminary data.</text>
</comment>
<dbReference type="InterPro" id="IPR007711">
    <property type="entry name" value="HigB-1"/>
</dbReference>
<proteinExistence type="predicted"/>
<dbReference type="SUPFAM" id="SSF143011">
    <property type="entry name" value="RelE-like"/>
    <property type="match status" value="1"/>
</dbReference>
<sequence>MIKSFHSKEEELIFKNFRSKVLPSNIQRVALRKLLMIDASVTVNDLRIPPANHLELLRGDRKGQYSIRINREWRICFSWREGSAHDVEIFNYH</sequence>
<dbReference type="PANTHER" id="PTHR40266">
    <property type="entry name" value="TOXIN HIGB-1"/>
    <property type="match status" value="1"/>
</dbReference>
<protein>
    <submittedName>
        <fullName evidence="1">Plasmid maintenance system killer</fullName>
    </submittedName>
</protein>
<reference evidence="1 2" key="1">
    <citation type="submission" date="2017-09" db="EMBL/GenBank/DDBJ databases">
        <title>Depth-based differentiation of microbial function through sediment-hosted aquifers and enrichment of novel symbionts in the deep terrestrial subsurface.</title>
        <authorList>
            <person name="Probst A.J."/>
            <person name="Ladd B."/>
            <person name="Jarett J.K."/>
            <person name="Geller-Mcgrath D.E."/>
            <person name="Sieber C.M."/>
            <person name="Emerson J.B."/>
            <person name="Anantharaman K."/>
            <person name="Thomas B.C."/>
            <person name="Malmstrom R."/>
            <person name="Stieglmeier M."/>
            <person name="Klingl A."/>
            <person name="Woyke T."/>
            <person name="Ryan C.M."/>
            <person name="Banfield J.F."/>
        </authorList>
    </citation>
    <scope>NUCLEOTIDE SEQUENCE [LARGE SCALE GENOMIC DNA]</scope>
    <source>
        <strain evidence="1">CG10_big_fil_rev_8_21_14_0_10_45_14</strain>
    </source>
</reference>
<evidence type="ECO:0000313" key="1">
    <source>
        <dbReference type="EMBL" id="PIR47231.1"/>
    </source>
</evidence>
<dbReference type="InterPro" id="IPR035093">
    <property type="entry name" value="RelE/ParE_toxin_dom_sf"/>
</dbReference>
<gene>
    <name evidence="1" type="ORF">COV07_00090</name>
</gene>
<dbReference type="Pfam" id="PF05015">
    <property type="entry name" value="HigB-like_toxin"/>
    <property type="match status" value="1"/>
</dbReference>
<dbReference type="Proteomes" id="UP000230833">
    <property type="component" value="Unassembled WGS sequence"/>
</dbReference>
<organism evidence="1 2">
    <name type="scientific">Candidatus Vogelbacteria bacterium CG10_big_fil_rev_8_21_14_0_10_45_14</name>
    <dbReference type="NCBI Taxonomy" id="1975042"/>
    <lineage>
        <taxon>Bacteria</taxon>
        <taxon>Candidatus Vogeliibacteriota</taxon>
    </lineage>
</organism>
<name>A0A2H0RL02_9BACT</name>
<dbReference type="Gene3D" id="3.30.2310.20">
    <property type="entry name" value="RelE-like"/>
    <property type="match status" value="1"/>
</dbReference>